<dbReference type="InterPro" id="IPR012337">
    <property type="entry name" value="RNaseH-like_sf"/>
</dbReference>
<dbReference type="AlphaFoldDB" id="A0AA88QZS7"/>
<keyword evidence="2" id="KW-1185">Reference proteome</keyword>
<dbReference type="EMBL" id="JAVXUO010002077">
    <property type="protein sequence ID" value="KAK2976448.1"/>
    <property type="molecule type" value="Genomic_DNA"/>
</dbReference>
<evidence type="ECO:0000313" key="2">
    <source>
        <dbReference type="Proteomes" id="UP001187471"/>
    </source>
</evidence>
<protein>
    <submittedName>
        <fullName evidence="1">Uncharacterized protein</fullName>
    </submittedName>
</protein>
<dbReference type="SUPFAM" id="SSF53098">
    <property type="entry name" value="Ribonuclease H-like"/>
    <property type="match status" value="1"/>
</dbReference>
<accession>A0AA88QZS7</accession>
<evidence type="ECO:0000313" key="1">
    <source>
        <dbReference type="EMBL" id="KAK2976448.1"/>
    </source>
</evidence>
<organism evidence="1 2">
    <name type="scientific">Escallonia rubra</name>
    <dbReference type="NCBI Taxonomy" id="112253"/>
    <lineage>
        <taxon>Eukaryota</taxon>
        <taxon>Viridiplantae</taxon>
        <taxon>Streptophyta</taxon>
        <taxon>Embryophyta</taxon>
        <taxon>Tracheophyta</taxon>
        <taxon>Spermatophyta</taxon>
        <taxon>Magnoliopsida</taxon>
        <taxon>eudicotyledons</taxon>
        <taxon>Gunneridae</taxon>
        <taxon>Pentapetalae</taxon>
        <taxon>asterids</taxon>
        <taxon>campanulids</taxon>
        <taxon>Escalloniales</taxon>
        <taxon>Escalloniaceae</taxon>
        <taxon>Escallonia</taxon>
    </lineage>
</organism>
<name>A0AA88QZS7_9ASTE</name>
<dbReference type="Proteomes" id="UP001187471">
    <property type="component" value="Unassembled WGS sequence"/>
</dbReference>
<reference evidence="1" key="1">
    <citation type="submission" date="2022-12" db="EMBL/GenBank/DDBJ databases">
        <title>Draft genome assemblies for two species of Escallonia (Escalloniales).</title>
        <authorList>
            <person name="Chanderbali A."/>
            <person name="Dervinis C."/>
            <person name="Anghel I."/>
            <person name="Soltis D."/>
            <person name="Soltis P."/>
            <person name="Zapata F."/>
        </authorList>
    </citation>
    <scope>NUCLEOTIDE SEQUENCE</scope>
    <source>
        <strain evidence="1">UCBG92.1500</strain>
        <tissue evidence="1">Leaf</tissue>
    </source>
</reference>
<comment type="caution">
    <text evidence="1">The sequence shown here is derived from an EMBL/GenBank/DDBJ whole genome shotgun (WGS) entry which is preliminary data.</text>
</comment>
<proteinExistence type="predicted"/>
<sequence>MSSSRSTVKGKGKAVLRPSQIQLEGFDESPLWNHVKVTGGAALVEVTIGIGCAITATRSLLKVAEIRFASSIVMARRLRDVKLALEKMVMDSSWKTYQGDGKSPIEIKAQEVKQYIVNDTWWDKLEFFLSFTEPLMDMLRAADTDAPVLHLIYDMWDTMIEKVKLIIFEQEGENLITGGDKFDIDGHALTELAELSLGEPKIEAVTFDDNVER</sequence>
<gene>
    <name evidence="1" type="ORF">RJ640_015571</name>
</gene>